<dbReference type="AlphaFoldDB" id="A0A1I5BBR9"/>
<organism evidence="1 2">
    <name type="scientific">Paenimyroides ummariense</name>
    <dbReference type="NCBI Taxonomy" id="913024"/>
    <lineage>
        <taxon>Bacteria</taxon>
        <taxon>Pseudomonadati</taxon>
        <taxon>Bacteroidota</taxon>
        <taxon>Flavobacteriia</taxon>
        <taxon>Flavobacteriales</taxon>
        <taxon>Flavobacteriaceae</taxon>
        <taxon>Paenimyroides</taxon>
    </lineage>
</organism>
<name>A0A1I5BBR9_9FLAO</name>
<dbReference type="EMBL" id="FOVI01000009">
    <property type="protein sequence ID" value="SFN72080.1"/>
    <property type="molecule type" value="Genomic_DNA"/>
</dbReference>
<dbReference type="PROSITE" id="PS51257">
    <property type="entry name" value="PROKAR_LIPOPROTEIN"/>
    <property type="match status" value="1"/>
</dbReference>
<evidence type="ECO:0000313" key="2">
    <source>
        <dbReference type="Proteomes" id="UP000199036"/>
    </source>
</evidence>
<reference evidence="2" key="1">
    <citation type="submission" date="2016-10" db="EMBL/GenBank/DDBJ databases">
        <authorList>
            <person name="Varghese N."/>
            <person name="Submissions S."/>
        </authorList>
    </citation>
    <scope>NUCLEOTIDE SEQUENCE [LARGE SCALE GENOMIC DNA]</scope>
    <source>
        <strain evidence="2">DS-12</strain>
    </source>
</reference>
<proteinExistence type="predicted"/>
<dbReference type="Proteomes" id="UP000199036">
    <property type="component" value="Unassembled WGS sequence"/>
</dbReference>
<sequence>MKKLLLLFAFISLISCTSEENFKRADISGEWKMTAYLGFVPELPQIEKGSVVWNIGATNISMTNNSEHAYVSQEGTFSYLWLNAETILINYPDFPGYYKVNLLDGKLRLTRTVQPGTPEVSDQPVLEFEK</sequence>
<accession>A0A1I5BBR9</accession>
<evidence type="ECO:0008006" key="3">
    <source>
        <dbReference type="Google" id="ProtNLM"/>
    </source>
</evidence>
<dbReference type="RefSeq" id="WP_091522401.1">
    <property type="nucleotide sequence ID" value="NZ_FOVI01000009.1"/>
</dbReference>
<keyword evidence="2" id="KW-1185">Reference proteome</keyword>
<gene>
    <name evidence="1" type="ORF">SAMN05421741_109142</name>
</gene>
<dbReference type="OrthoDB" id="9792749at2"/>
<evidence type="ECO:0000313" key="1">
    <source>
        <dbReference type="EMBL" id="SFN72080.1"/>
    </source>
</evidence>
<protein>
    <recommendedName>
        <fullName evidence="3">Lipocalin-like domain-containing protein</fullName>
    </recommendedName>
</protein>